<organism evidence="6 7">
    <name type="scientific">Nonomuraea dietziae</name>
    <dbReference type="NCBI Taxonomy" id="65515"/>
    <lineage>
        <taxon>Bacteria</taxon>
        <taxon>Bacillati</taxon>
        <taxon>Actinomycetota</taxon>
        <taxon>Actinomycetes</taxon>
        <taxon>Streptosporangiales</taxon>
        <taxon>Streptosporangiaceae</taxon>
        <taxon>Nonomuraea</taxon>
    </lineage>
</organism>
<feature type="region of interest" description="Disordered" evidence="3">
    <location>
        <begin position="238"/>
        <end position="272"/>
    </location>
</feature>
<keyword evidence="7" id="KW-1185">Reference proteome</keyword>
<evidence type="ECO:0000256" key="3">
    <source>
        <dbReference type="SAM" id="MobiDB-lite"/>
    </source>
</evidence>
<evidence type="ECO:0000313" key="7">
    <source>
        <dbReference type="Proteomes" id="UP000579945"/>
    </source>
</evidence>
<dbReference type="EMBL" id="JACIBV010000001">
    <property type="protein sequence ID" value="MBB3729068.1"/>
    <property type="molecule type" value="Genomic_DNA"/>
</dbReference>
<dbReference type="Gene3D" id="3.20.20.370">
    <property type="entry name" value="Glycoside hydrolase/deacetylase"/>
    <property type="match status" value="1"/>
</dbReference>
<evidence type="ECO:0000313" key="6">
    <source>
        <dbReference type="EMBL" id="MBB3729068.1"/>
    </source>
</evidence>
<dbReference type="GO" id="GO:0016020">
    <property type="term" value="C:membrane"/>
    <property type="evidence" value="ECO:0007669"/>
    <property type="project" value="TreeGrafter"/>
</dbReference>
<dbReference type="PANTHER" id="PTHR10587:SF133">
    <property type="entry name" value="CHITIN DEACETYLASE 1-RELATED"/>
    <property type="match status" value="1"/>
</dbReference>
<evidence type="ECO:0000256" key="4">
    <source>
        <dbReference type="SAM" id="SignalP"/>
    </source>
</evidence>
<feature type="signal peptide" evidence="4">
    <location>
        <begin position="1"/>
        <end position="25"/>
    </location>
</feature>
<dbReference type="InterPro" id="IPR002509">
    <property type="entry name" value="NODB_dom"/>
</dbReference>
<reference evidence="6 7" key="1">
    <citation type="submission" date="2020-08" db="EMBL/GenBank/DDBJ databases">
        <title>Sequencing the genomes of 1000 actinobacteria strains.</title>
        <authorList>
            <person name="Klenk H.-P."/>
        </authorList>
    </citation>
    <scope>NUCLEOTIDE SEQUENCE [LARGE SCALE GENOMIC DNA]</scope>
    <source>
        <strain evidence="6 7">DSM 44320</strain>
    </source>
</reference>
<evidence type="ECO:0000259" key="5">
    <source>
        <dbReference type="PROSITE" id="PS51677"/>
    </source>
</evidence>
<keyword evidence="1" id="KW-0479">Metal-binding</keyword>
<sequence length="479" mass="51456">MHKRRFFGGIALIAAASTGCGMATASPERGLTIPAEPTMISFVDPSRVDELTTRTLTAGDAGDKDVHIVYPQLKDAPDLNRKLGALAQTQLRRFTESTVSEGPRPRPELNVDWQLTAADDDIVGVRLRTGEFAGATWANSLRTVWYDRSSQQVVDSPGLVTSLYPLTTIVREELRKRGSEVSYDAVRPNPDLFDSMAFNPAGDLVVEFDDYQVGPGALGRVAVAVPEEQAEPLLTETGRRAREAAKEATPSPAVSGTPVTSPPATSSRAGGVDCEKDKCVALTFDDGPGPFTGELLEQLKRAGARATFFTVGTNVAANPELVTDMREQGHLVANHTWSHRDLTKLSSSKITDAVARAQSVISAELGQAPTLLRPPYGAVNKQVVTIARRLGLSLVNWDVDTRDGHERNPAAVVRRAVAGAHPGAIILMHDVHRTTVQALPAILRQLAQKGYTFVTVPELYGSAGMQAGHTYTSGKRPLT</sequence>
<dbReference type="Proteomes" id="UP000579945">
    <property type="component" value="Unassembled WGS sequence"/>
</dbReference>
<feature type="compositionally biased region" description="Polar residues" evidence="3">
    <location>
        <begin position="252"/>
        <end position="268"/>
    </location>
</feature>
<dbReference type="GO" id="GO:0005975">
    <property type="term" value="P:carbohydrate metabolic process"/>
    <property type="evidence" value="ECO:0007669"/>
    <property type="project" value="InterPro"/>
</dbReference>
<dbReference type="PROSITE" id="PS51677">
    <property type="entry name" value="NODB"/>
    <property type="match status" value="1"/>
</dbReference>
<protein>
    <submittedName>
        <fullName evidence="6">Peptidoglycan/xylan/chitin deacetylase (PgdA/CDA1 family)</fullName>
    </submittedName>
</protein>
<dbReference type="SUPFAM" id="SSF88713">
    <property type="entry name" value="Glycoside hydrolase/deacetylase"/>
    <property type="match status" value="1"/>
</dbReference>
<dbReference type="AlphaFoldDB" id="A0A7W5YC93"/>
<proteinExistence type="predicted"/>
<dbReference type="CDD" id="cd10917">
    <property type="entry name" value="CE4_NodB_like_6s_7s"/>
    <property type="match status" value="1"/>
</dbReference>
<comment type="caution">
    <text evidence="6">The sequence shown here is derived from an EMBL/GenBank/DDBJ whole genome shotgun (WGS) entry which is preliminary data.</text>
</comment>
<evidence type="ECO:0000256" key="1">
    <source>
        <dbReference type="ARBA" id="ARBA00022723"/>
    </source>
</evidence>
<dbReference type="GO" id="GO:0016810">
    <property type="term" value="F:hydrolase activity, acting on carbon-nitrogen (but not peptide) bonds"/>
    <property type="evidence" value="ECO:0007669"/>
    <property type="project" value="InterPro"/>
</dbReference>
<dbReference type="GO" id="GO:0046872">
    <property type="term" value="F:metal ion binding"/>
    <property type="evidence" value="ECO:0007669"/>
    <property type="project" value="UniProtKB-KW"/>
</dbReference>
<gene>
    <name evidence="6" type="ORF">FHR33_004928</name>
</gene>
<dbReference type="GeneID" id="95391268"/>
<dbReference type="Pfam" id="PF01522">
    <property type="entry name" value="Polysacc_deac_1"/>
    <property type="match status" value="1"/>
</dbReference>
<feature type="chain" id="PRO_5031178992" evidence="4">
    <location>
        <begin position="26"/>
        <end position="479"/>
    </location>
</feature>
<dbReference type="RefSeq" id="WP_183651833.1">
    <property type="nucleotide sequence ID" value="NZ_BAAAXX010000108.1"/>
</dbReference>
<dbReference type="InterPro" id="IPR011330">
    <property type="entry name" value="Glyco_hydro/deAcase_b/a-brl"/>
</dbReference>
<dbReference type="InterPro" id="IPR037126">
    <property type="entry name" value="PdaC/RsiV-like_sf"/>
</dbReference>
<dbReference type="PANTHER" id="PTHR10587">
    <property type="entry name" value="GLYCOSYL TRANSFERASE-RELATED"/>
    <property type="match status" value="1"/>
</dbReference>
<dbReference type="Gene3D" id="3.90.640.20">
    <property type="entry name" value="Heat-shock cognate protein, ATPase"/>
    <property type="match status" value="1"/>
</dbReference>
<accession>A0A7W5YC93</accession>
<dbReference type="PROSITE" id="PS51257">
    <property type="entry name" value="PROKAR_LIPOPROTEIN"/>
    <property type="match status" value="1"/>
</dbReference>
<dbReference type="InterPro" id="IPR050248">
    <property type="entry name" value="Polysacc_deacetylase_ArnD"/>
</dbReference>
<keyword evidence="4" id="KW-0732">Signal</keyword>
<evidence type="ECO:0000256" key="2">
    <source>
        <dbReference type="ARBA" id="ARBA00022801"/>
    </source>
</evidence>
<feature type="domain" description="NodB homology" evidence="5">
    <location>
        <begin position="278"/>
        <end position="454"/>
    </location>
</feature>
<name>A0A7W5YC93_9ACTN</name>
<keyword evidence="2" id="KW-0378">Hydrolase</keyword>